<evidence type="ECO:0000313" key="1">
    <source>
        <dbReference type="EMBL" id="VEU43875.1"/>
    </source>
</evidence>
<dbReference type="EMBL" id="CAACVS010000595">
    <property type="protein sequence ID" value="VEU43875.1"/>
    <property type="molecule type" value="Genomic_DNA"/>
</dbReference>
<proteinExistence type="predicted"/>
<name>A0A448ZPA9_9STRA</name>
<sequence>MLGKQFISVQKPGRFGKFFALVDSNVESLSKRFSLPERPVKRPGEIDRPFVRVCGFSLQRHHVGYACVQKDFAKMTRIAGRNHHQLYLAGGDHFLQRVQRQGLHISESVFEYETIGIISMAREMHHRTQGLGEIQLEIVLGGILEHDIDVLVLGQNVPEASCFEIKVQERNSNVLHFFPVKVC</sequence>
<keyword evidence="2" id="KW-1185">Reference proteome</keyword>
<gene>
    <name evidence="1" type="ORF">PSNMU_V1.4_AUG-EV-PASAV3_0109280</name>
</gene>
<protein>
    <submittedName>
        <fullName evidence="1">Uncharacterized protein</fullName>
    </submittedName>
</protein>
<reference evidence="1 2" key="1">
    <citation type="submission" date="2019-01" db="EMBL/GenBank/DDBJ databases">
        <authorList>
            <person name="Ferrante I. M."/>
        </authorList>
    </citation>
    <scope>NUCLEOTIDE SEQUENCE [LARGE SCALE GENOMIC DNA]</scope>
    <source>
        <strain evidence="1 2">B856</strain>
    </source>
</reference>
<evidence type="ECO:0000313" key="2">
    <source>
        <dbReference type="Proteomes" id="UP000291116"/>
    </source>
</evidence>
<dbReference type="AlphaFoldDB" id="A0A448ZPA9"/>
<dbReference type="Proteomes" id="UP000291116">
    <property type="component" value="Unassembled WGS sequence"/>
</dbReference>
<accession>A0A448ZPA9</accession>
<organism evidence="1 2">
    <name type="scientific">Pseudo-nitzschia multistriata</name>
    <dbReference type="NCBI Taxonomy" id="183589"/>
    <lineage>
        <taxon>Eukaryota</taxon>
        <taxon>Sar</taxon>
        <taxon>Stramenopiles</taxon>
        <taxon>Ochrophyta</taxon>
        <taxon>Bacillariophyta</taxon>
        <taxon>Bacillariophyceae</taxon>
        <taxon>Bacillariophycidae</taxon>
        <taxon>Bacillariales</taxon>
        <taxon>Bacillariaceae</taxon>
        <taxon>Pseudo-nitzschia</taxon>
    </lineage>
</organism>